<accession>A0A6B0UFK3</accession>
<reference evidence="2" key="1">
    <citation type="submission" date="2019-12" db="EMBL/GenBank/DDBJ databases">
        <title>An insight into the sialome of adult female Ixodes ricinus ticks feeding for 6 days.</title>
        <authorList>
            <person name="Perner J."/>
            <person name="Ribeiro J.M.C."/>
        </authorList>
    </citation>
    <scope>NUCLEOTIDE SEQUENCE</scope>
    <source>
        <strain evidence="2">Semi-engorged</strain>
        <tissue evidence="2">Salivary glands</tissue>
    </source>
</reference>
<sequence length="102" mass="11842">MYIPREKKNCLGLSHFKTLASTEDTTNNASNIVFPPHFKTKKKMPYHNFNCSRVTSGFVVKKLYRQFHAQHLLAILQQVMSTSGETQEQTKPYIKHVKKEES</sequence>
<feature type="region of interest" description="Disordered" evidence="1">
    <location>
        <begin position="82"/>
        <end position="102"/>
    </location>
</feature>
<evidence type="ECO:0000256" key="1">
    <source>
        <dbReference type="SAM" id="MobiDB-lite"/>
    </source>
</evidence>
<feature type="compositionally biased region" description="Basic residues" evidence="1">
    <location>
        <begin position="93"/>
        <end position="102"/>
    </location>
</feature>
<protein>
    <submittedName>
        <fullName evidence="2">Uncharacterized protein</fullName>
    </submittedName>
</protein>
<organism evidence="2">
    <name type="scientific">Ixodes ricinus</name>
    <name type="common">Common tick</name>
    <name type="synonym">Acarus ricinus</name>
    <dbReference type="NCBI Taxonomy" id="34613"/>
    <lineage>
        <taxon>Eukaryota</taxon>
        <taxon>Metazoa</taxon>
        <taxon>Ecdysozoa</taxon>
        <taxon>Arthropoda</taxon>
        <taxon>Chelicerata</taxon>
        <taxon>Arachnida</taxon>
        <taxon>Acari</taxon>
        <taxon>Parasitiformes</taxon>
        <taxon>Ixodida</taxon>
        <taxon>Ixodoidea</taxon>
        <taxon>Ixodidae</taxon>
        <taxon>Ixodinae</taxon>
        <taxon>Ixodes</taxon>
    </lineage>
</organism>
<name>A0A6B0UFK3_IXORI</name>
<dbReference type="EMBL" id="GIFC01006387">
    <property type="protein sequence ID" value="MXU88470.1"/>
    <property type="molecule type" value="Transcribed_RNA"/>
</dbReference>
<dbReference type="AlphaFoldDB" id="A0A6B0UFK3"/>
<evidence type="ECO:0000313" key="2">
    <source>
        <dbReference type="EMBL" id="MXU88470.1"/>
    </source>
</evidence>
<proteinExistence type="predicted"/>